<feature type="transmembrane region" description="Helical" evidence="1">
    <location>
        <begin position="12"/>
        <end position="29"/>
    </location>
</feature>
<keyword evidence="1" id="KW-0812">Transmembrane</keyword>
<reference evidence="2 3" key="1">
    <citation type="journal article" date="2012" name="Stand. Genomic Sci.">
        <title>Complete genome sequence of the aerobic, heterotroph Marinithermus hydrothermalis type strain (T1(T)) from a deep-sea hydrothermal vent chimney.</title>
        <authorList>
            <person name="Copeland A."/>
            <person name="Gu W."/>
            <person name="Yasawong M."/>
            <person name="Lapidus A."/>
            <person name="Lucas S."/>
            <person name="Deshpande S."/>
            <person name="Pagani I."/>
            <person name="Tapia R."/>
            <person name="Cheng J.F."/>
            <person name="Goodwin L.A."/>
            <person name="Pitluck S."/>
            <person name="Liolios K."/>
            <person name="Ivanova N."/>
            <person name="Mavromatis K."/>
            <person name="Mikhailova N."/>
            <person name="Pati A."/>
            <person name="Chen A."/>
            <person name="Palaniappan K."/>
            <person name="Land M."/>
            <person name="Pan C."/>
            <person name="Brambilla E.M."/>
            <person name="Rohde M."/>
            <person name="Tindall B.J."/>
            <person name="Sikorski J."/>
            <person name="Goker M."/>
            <person name="Detter J.C."/>
            <person name="Bristow J."/>
            <person name="Eisen J.A."/>
            <person name="Markowitz V."/>
            <person name="Hugenholtz P."/>
            <person name="Kyrpides N.C."/>
            <person name="Klenk H.P."/>
            <person name="Woyke T."/>
        </authorList>
    </citation>
    <scope>NUCLEOTIDE SEQUENCE [LARGE SCALE GENOMIC DNA]</scope>
    <source>
        <strain evidence="3">DSM 14884 / JCM 11576 / T1</strain>
    </source>
</reference>
<dbReference type="AlphaFoldDB" id="F2NNK7"/>
<dbReference type="KEGG" id="mhd:Marky_0261"/>
<evidence type="ECO:0000313" key="2">
    <source>
        <dbReference type="EMBL" id="AEB11022.1"/>
    </source>
</evidence>
<gene>
    <name evidence="2" type="ordered locus">Marky_0261</name>
</gene>
<accession>F2NNK7</accession>
<organism evidence="2 3">
    <name type="scientific">Marinithermus hydrothermalis (strain DSM 14884 / JCM 11576 / T1)</name>
    <dbReference type="NCBI Taxonomy" id="869210"/>
    <lineage>
        <taxon>Bacteria</taxon>
        <taxon>Thermotogati</taxon>
        <taxon>Deinococcota</taxon>
        <taxon>Deinococci</taxon>
        <taxon>Thermales</taxon>
        <taxon>Thermaceae</taxon>
        <taxon>Marinithermus</taxon>
    </lineage>
</organism>
<dbReference type="HOGENOM" id="CLU_166085_0_0_0"/>
<dbReference type="EMBL" id="CP002630">
    <property type="protein sequence ID" value="AEB11022.1"/>
    <property type="molecule type" value="Genomic_DNA"/>
</dbReference>
<keyword evidence="1" id="KW-0472">Membrane</keyword>
<evidence type="ECO:0000313" key="3">
    <source>
        <dbReference type="Proteomes" id="UP000007030"/>
    </source>
</evidence>
<keyword evidence="1" id="KW-1133">Transmembrane helix</keyword>
<keyword evidence="3" id="KW-1185">Reference proteome</keyword>
<sequence>MTVRLDFGTRAVLWTLIGVAMLSLIASLWPRSGPSTTVRPQDLAMRRGEAVAVSTSQDGRVVYLSDGVRVYRSTAYGDEGTWKLIAEAASR</sequence>
<evidence type="ECO:0000256" key="1">
    <source>
        <dbReference type="SAM" id="Phobius"/>
    </source>
</evidence>
<proteinExistence type="predicted"/>
<dbReference type="Proteomes" id="UP000007030">
    <property type="component" value="Chromosome"/>
</dbReference>
<name>F2NNK7_MARHT</name>
<protein>
    <submittedName>
        <fullName evidence="2">Uncharacterized protein</fullName>
    </submittedName>
</protein>